<evidence type="ECO:0000259" key="9">
    <source>
        <dbReference type="Pfam" id="PF04095"/>
    </source>
</evidence>
<dbReference type="GO" id="GO:0047280">
    <property type="term" value="F:nicotinamide phosphoribosyltransferase activity"/>
    <property type="evidence" value="ECO:0007669"/>
    <property type="project" value="UniProtKB-EC"/>
</dbReference>
<dbReference type="GO" id="GO:0009435">
    <property type="term" value="P:NAD+ biosynthetic process"/>
    <property type="evidence" value="ECO:0007669"/>
    <property type="project" value="InterPro"/>
</dbReference>
<keyword evidence="3 11" id="KW-0328">Glycosyltransferase</keyword>
<dbReference type="Gene3D" id="3.20.20.70">
    <property type="entry name" value="Aldolase class I"/>
    <property type="match status" value="1"/>
</dbReference>
<keyword evidence="4" id="KW-0808">Transferase</keyword>
<evidence type="ECO:0000256" key="2">
    <source>
        <dbReference type="ARBA" id="ARBA00022642"/>
    </source>
</evidence>
<reference evidence="11" key="1">
    <citation type="submission" date="2022-05" db="EMBL/GenBank/DDBJ databases">
        <authorList>
            <person name="Friedrich I."/>
            <person name="Poehlein A."/>
            <person name="Schneider D."/>
            <person name="Hertel R."/>
            <person name="Daniel R."/>
        </authorList>
    </citation>
    <scope>NUCLEOTIDE SEQUENCE</scope>
</reference>
<comment type="catalytic activity">
    <reaction evidence="8">
        <text>beta-nicotinamide D-ribonucleotide + diphosphate = 5-phospho-alpha-D-ribose 1-diphosphate + nicotinamide + H(+)</text>
        <dbReference type="Rhea" id="RHEA:16149"/>
        <dbReference type="ChEBI" id="CHEBI:14649"/>
        <dbReference type="ChEBI" id="CHEBI:15378"/>
        <dbReference type="ChEBI" id="CHEBI:17154"/>
        <dbReference type="ChEBI" id="CHEBI:33019"/>
        <dbReference type="ChEBI" id="CHEBI:58017"/>
        <dbReference type="EC" id="2.4.2.12"/>
    </reaction>
    <physiologicalReaction direction="right-to-left" evidence="8">
        <dbReference type="Rhea" id="RHEA:16151"/>
    </physiologicalReaction>
</comment>
<dbReference type="InterPro" id="IPR016471">
    <property type="entry name" value="Nicotinamide_PRibTrfase"/>
</dbReference>
<dbReference type="InterPro" id="IPR041529">
    <property type="entry name" value="DUF5598"/>
</dbReference>
<dbReference type="Pfam" id="PF18127">
    <property type="entry name" value="NAMPT_N"/>
    <property type="match status" value="1"/>
</dbReference>
<sequence length="475" mass="52368">MPALTETTRTAFTMPTYNLILDSDSYKASHFLGYPPGTQYVYSYIESRGGIYPEVMLFALQRVLHKLQQGFTLADVDEAEAFCAEHGVVFNGEGWRSMFAKYNGQVPVRIKAIDEGLLVTVRTPLVTLENTDPEFPWLTSYLETMLLRDIWYGSTVATRVFGMKKRIKAVFDRTSDNPVSPFALLDFMARGVAGYDANLIAASAYLTSFMGSDSMAGVRDCNAHYFSKMSGFSISATEHSIMCAYGRDAKGDKIETFQHLLSAMGRRDNPLSIVSDTWDIFNAVDMWCSLADDIKAAGITLVIRPDSGDMEQVLRAILPKIKAAFGGTLNSKGFMVLDSVKVLWGDGINETTCDLPFRVAEDLGIAADSIMVGSGGGIAMADMDRDTAKWAMKAAQMFINNQIVEIRKDPITDPGKSSKAGRFAVVRHDDGSFETVNIGPDEFVAHDMLGIVFENGTTFDETTIDQIRERIDAQL</sequence>
<comment type="similarity">
    <text evidence="1">Belongs to the NAPRTase family.</text>
</comment>
<dbReference type="PANTHER" id="PTHR43816:SF1">
    <property type="entry name" value="NICOTINAMIDE PHOSPHORIBOSYLTRANSFERASE"/>
    <property type="match status" value="1"/>
</dbReference>
<evidence type="ECO:0000256" key="3">
    <source>
        <dbReference type="ARBA" id="ARBA00022676"/>
    </source>
</evidence>
<accession>A0A9E7N4C5</accession>
<evidence type="ECO:0000256" key="4">
    <source>
        <dbReference type="ARBA" id="ARBA00022679"/>
    </source>
</evidence>
<dbReference type="PANTHER" id="PTHR43816">
    <property type="entry name" value="NICOTINAMIDE PHOSPHORIBOSYLTRANSFERASE"/>
    <property type="match status" value="1"/>
</dbReference>
<dbReference type="Proteomes" id="UP001057427">
    <property type="component" value="Segment"/>
</dbReference>
<dbReference type="InterPro" id="IPR013785">
    <property type="entry name" value="Aldolase_TIM"/>
</dbReference>
<feature type="domain" description="Nicotinate/nicotinamide phosphoribosyltransferase" evidence="9">
    <location>
        <begin position="182"/>
        <end position="423"/>
    </location>
</feature>
<proteinExistence type="inferred from homology"/>
<dbReference type="Pfam" id="PF04095">
    <property type="entry name" value="NAPRTase"/>
    <property type="match status" value="1"/>
</dbReference>
<gene>
    <name evidence="11" type="ORF">BAJUN_00180</name>
</gene>
<keyword evidence="2" id="KW-0662">Pyridine nucleotide biosynthesis</keyword>
<dbReference type="NCBIfam" id="NF006629">
    <property type="entry name" value="PRK09198.1"/>
    <property type="match status" value="1"/>
</dbReference>
<dbReference type="SUPFAM" id="SSF51690">
    <property type="entry name" value="Nicotinate/Quinolinate PRTase C-terminal domain-like"/>
    <property type="match status" value="1"/>
</dbReference>
<keyword evidence="12" id="KW-1185">Reference proteome</keyword>
<evidence type="ECO:0000259" key="10">
    <source>
        <dbReference type="Pfam" id="PF18127"/>
    </source>
</evidence>
<feature type="domain" description="Nicotinamide phosphoribosyltransferase N-terminal" evidence="10">
    <location>
        <begin position="18"/>
        <end position="110"/>
    </location>
</feature>
<evidence type="ECO:0000256" key="7">
    <source>
        <dbReference type="ARBA" id="ARBA00035036"/>
    </source>
</evidence>
<dbReference type="InterPro" id="IPR036068">
    <property type="entry name" value="Nicotinate_pribotase-like_C"/>
</dbReference>
<evidence type="ECO:0000313" key="12">
    <source>
        <dbReference type="Proteomes" id="UP001057427"/>
    </source>
</evidence>
<evidence type="ECO:0000256" key="6">
    <source>
        <dbReference type="ARBA" id="ARBA00035024"/>
    </source>
</evidence>
<comment type="pathway">
    <text evidence="5">Cofactor biosynthesis; NAD(+) biosynthesis; nicotinamide D-ribonucleotide from 5-phospho-alpha-D-ribose 1-diphosphate and nicotinamide: step 1/1.</text>
</comment>
<dbReference type="EC" id="2.4.2.12" evidence="6"/>
<organism evidence="11 12">
    <name type="scientific">Brevundimonas phage vB_BgoS-Bajun</name>
    <dbReference type="NCBI Taxonomy" id="2948594"/>
    <lineage>
        <taxon>Viruses</taxon>
        <taxon>Duplodnaviria</taxon>
        <taxon>Heunggongvirae</taxon>
        <taxon>Uroviricota</taxon>
        <taxon>Caudoviricetes</taxon>
        <taxon>Dolichocephalovirinae</taxon>
    </lineage>
</organism>
<dbReference type="InterPro" id="IPR041525">
    <property type="entry name" value="N/Namide_PRibTrfase"/>
</dbReference>
<name>A0A9E7N4C5_9CAUD</name>
<evidence type="ECO:0000256" key="1">
    <source>
        <dbReference type="ARBA" id="ARBA00010897"/>
    </source>
</evidence>
<evidence type="ECO:0000256" key="5">
    <source>
        <dbReference type="ARBA" id="ARBA00035007"/>
    </source>
</evidence>
<dbReference type="PIRSF" id="PIRSF005943">
    <property type="entry name" value="NMPRT"/>
    <property type="match status" value="1"/>
</dbReference>
<evidence type="ECO:0000256" key="8">
    <source>
        <dbReference type="ARBA" id="ARBA00047835"/>
    </source>
</evidence>
<protein>
    <recommendedName>
        <fullName evidence="7">Nicotinamide phosphoribosyltransferase</fullName>
        <ecNumber evidence="6">2.4.2.12</ecNumber>
    </recommendedName>
</protein>
<dbReference type="EMBL" id="ON529858">
    <property type="protein sequence ID" value="UTC29648.1"/>
    <property type="molecule type" value="Genomic_DNA"/>
</dbReference>
<evidence type="ECO:0000313" key="11">
    <source>
        <dbReference type="EMBL" id="UTC29648.1"/>
    </source>
</evidence>